<keyword evidence="4" id="KW-1185">Reference proteome</keyword>
<evidence type="ECO:0000313" key="4">
    <source>
        <dbReference type="Proteomes" id="UP000199372"/>
    </source>
</evidence>
<reference evidence="4" key="1">
    <citation type="submission" date="2016-10" db="EMBL/GenBank/DDBJ databases">
        <authorList>
            <person name="Varghese N."/>
            <person name="Submissions S."/>
        </authorList>
    </citation>
    <scope>NUCLEOTIDE SEQUENCE [LARGE SCALE GENOMIC DNA]</scope>
    <source>
        <strain evidence="4">DSM 26893</strain>
    </source>
</reference>
<feature type="transmembrane region" description="Helical" evidence="2">
    <location>
        <begin position="84"/>
        <end position="102"/>
    </location>
</feature>
<evidence type="ECO:0000256" key="1">
    <source>
        <dbReference type="SAM" id="MobiDB-lite"/>
    </source>
</evidence>
<keyword evidence="2" id="KW-1133">Transmembrane helix</keyword>
<dbReference type="RefSeq" id="WP_236737084.1">
    <property type="nucleotide sequence ID" value="NZ_FOCM01000007.1"/>
</dbReference>
<feature type="transmembrane region" description="Helical" evidence="2">
    <location>
        <begin position="54"/>
        <end position="72"/>
    </location>
</feature>
<evidence type="ECO:0000313" key="3">
    <source>
        <dbReference type="EMBL" id="SEN85866.1"/>
    </source>
</evidence>
<feature type="region of interest" description="Disordered" evidence="1">
    <location>
        <begin position="1"/>
        <end position="42"/>
    </location>
</feature>
<keyword evidence="2" id="KW-0812">Transmembrane</keyword>
<sequence>MSTRDAGPGPSDPETIPAERPPVDPASAVPVPDPAPFSGRDGYERRRLTDAARLLPVLAAVLFFLPILWAGQGDGGAAASTARGGLYLFGVWALLIGAARLLSMALARSADGPGA</sequence>
<dbReference type="Proteomes" id="UP000199372">
    <property type="component" value="Unassembled WGS sequence"/>
</dbReference>
<keyword evidence="2" id="KW-0472">Membrane</keyword>
<gene>
    <name evidence="3" type="ORF">SAMN04488011_10719</name>
</gene>
<evidence type="ECO:0000256" key="2">
    <source>
        <dbReference type="SAM" id="Phobius"/>
    </source>
</evidence>
<protein>
    <submittedName>
        <fullName evidence="3">Uncharacterized protein</fullName>
    </submittedName>
</protein>
<dbReference type="EMBL" id="FOCM01000007">
    <property type="protein sequence ID" value="SEN85866.1"/>
    <property type="molecule type" value="Genomic_DNA"/>
</dbReference>
<proteinExistence type="predicted"/>
<organism evidence="3 4">
    <name type="scientific">Palleronia pelagia</name>
    <dbReference type="NCBI Taxonomy" id="387096"/>
    <lineage>
        <taxon>Bacteria</taxon>
        <taxon>Pseudomonadati</taxon>
        <taxon>Pseudomonadota</taxon>
        <taxon>Alphaproteobacteria</taxon>
        <taxon>Rhodobacterales</taxon>
        <taxon>Roseobacteraceae</taxon>
        <taxon>Palleronia</taxon>
    </lineage>
</organism>
<accession>A0A1H8K031</accession>
<name>A0A1H8K031_9RHOB</name>
<dbReference type="AlphaFoldDB" id="A0A1H8K031"/>